<evidence type="ECO:0000259" key="8">
    <source>
        <dbReference type="Pfam" id="PF20684"/>
    </source>
</evidence>
<dbReference type="Proteomes" id="UP000294847">
    <property type="component" value="Chromosome 6"/>
</dbReference>
<dbReference type="Pfam" id="PF20684">
    <property type="entry name" value="Fung_rhodopsin"/>
    <property type="match status" value="1"/>
</dbReference>
<organism evidence="9 10">
    <name type="scientific">Pyricularia oryzae</name>
    <name type="common">Rice blast fungus</name>
    <name type="synonym">Magnaporthe oryzae</name>
    <dbReference type="NCBI Taxonomy" id="318829"/>
    <lineage>
        <taxon>Eukaryota</taxon>
        <taxon>Fungi</taxon>
        <taxon>Dikarya</taxon>
        <taxon>Ascomycota</taxon>
        <taxon>Pezizomycotina</taxon>
        <taxon>Sordariomycetes</taxon>
        <taxon>Sordariomycetidae</taxon>
        <taxon>Magnaporthales</taxon>
        <taxon>Pyriculariaceae</taxon>
        <taxon>Pyricularia</taxon>
    </lineage>
</organism>
<keyword evidence="2 7" id="KW-0812">Transmembrane</keyword>
<evidence type="ECO:0000256" key="6">
    <source>
        <dbReference type="SAM" id="MobiDB-lite"/>
    </source>
</evidence>
<feature type="transmembrane region" description="Helical" evidence="7">
    <location>
        <begin position="199"/>
        <end position="217"/>
    </location>
</feature>
<feature type="transmembrane region" description="Helical" evidence="7">
    <location>
        <begin position="63"/>
        <end position="87"/>
    </location>
</feature>
<keyword evidence="3 7" id="KW-1133">Transmembrane helix</keyword>
<sequence length="415" mass="45354">MPPYLGPRDDPPPPPTVPFRESPGYNGHTPLILNSVFIVLTTIVVTSRLFVRAFMTKALGIDDLMCFLAFCFVIVLSSMEIHAVQYGSGAHIMYVPEELLGPWFESMVTQTLIYFIATGFMRLSILAFLPRLNKDLQEPKFMVAIWATGFVIVAQTIGCVVYRITECNQISDIWKPPPLTEGHCVAPQQENAMMAGHQSIGLIIDVALLALPIWIIYDKMLFSKRAMQVILIFSIGIFVVVAGIIRLYMIKTLLFLADPTYNISTLGIWTDLEGHIGLWCGCFPAMQPLLRLVSHKLNLRSRFRGYMPPENGHSSKSPAGSAALNNTIGSGGGGSAWSSGGSRGKKTRYVTSGSGVDADNNSEQGIVRPDMELDNIGQADNGVGNSNQGITKTTKVEVSVDDCGSPSRLAKIHGW</sequence>
<feature type="transmembrane region" description="Helical" evidence="7">
    <location>
        <begin position="141"/>
        <end position="164"/>
    </location>
</feature>
<evidence type="ECO:0000256" key="1">
    <source>
        <dbReference type="ARBA" id="ARBA00004141"/>
    </source>
</evidence>
<dbReference type="OMA" id="WCSCLLA"/>
<evidence type="ECO:0000313" key="10">
    <source>
        <dbReference type="Proteomes" id="UP000294847"/>
    </source>
</evidence>
<keyword evidence="4 7" id="KW-0472">Membrane</keyword>
<evidence type="ECO:0000313" key="9">
    <source>
        <dbReference type="EMBL" id="QBZ64785.1"/>
    </source>
</evidence>
<feature type="compositionally biased region" description="Polar residues" evidence="6">
    <location>
        <begin position="349"/>
        <end position="363"/>
    </location>
</feature>
<feature type="domain" description="Rhodopsin" evidence="8">
    <location>
        <begin position="48"/>
        <end position="291"/>
    </location>
</feature>
<gene>
    <name evidence="9" type="ORF">PoMZ_06486</name>
</gene>
<proteinExistence type="inferred from homology"/>
<evidence type="ECO:0000256" key="3">
    <source>
        <dbReference type="ARBA" id="ARBA00022989"/>
    </source>
</evidence>
<feature type="transmembrane region" description="Helical" evidence="7">
    <location>
        <begin position="107"/>
        <end position="129"/>
    </location>
</feature>
<protein>
    <recommendedName>
        <fullName evidence="8">Rhodopsin domain-containing protein</fullName>
    </recommendedName>
</protein>
<name>A0A4P7NQW3_PYROR</name>
<dbReference type="InterPro" id="IPR052337">
    <property type="entry name" value="SAT4-like"/>
</dbReference>
<feature type="region of interest" description="Disordered" evidence="6">
    <location>
        <begin position="1"/>
        <end position="20"/>
    </location>
</feature>
<feature type="transmembrane region" description="Helical" evidence="7">
    <location>
        <begin position="31"/>
        <end position="51"/>
    </location>
</feature>
<evidence type="ECO:0000256" key="5">
    <source>
        <dbReference type="ARBA" id="ARBA00038359"/>
    </source>
</evidence>
<comment type="subcellular location">
    <subcellularLocation>
        <location evidence="1">Membrane</location>
        <topology evidence="1">Multi-pass membrane protein</topology>
    </subcellularLocation>
</comment>
<dbReference type="AlphaFoldDB" id="A0A4P7NQW3"/>
<dbReference type="EMBL" id="CP034209">
    <property type="protein sequence ID" value="QBZ64785.1"/>
    <property type="molecule type" value="Genomic_DNA"/>
</dbReference>
<evidence type="ECO:0000256" key="2">
    <source>
        <dbReference type="ARBA" id="ARBA00022692"/>
    </source>
</evidence>
<reference evidence="9 10" key="1">
    <citation type="journal article" date="2019" name="Mol. Biol. Evol.">
        <title>Blast fungal genomes show frequent chromosomal changes, gene gains and losses, and effector gene turnover.</title>
        <authorList>
            <person name="Gomez Luciano L.B."/>
            <person name="Jason Tsai I."/>
            <person name="Chuma I."/>
            <person name="Tosa Y."/>
            <person name="Chen Y.H."/>
            <person name="Li J.Y."/>
            <person name="Li M.Y."/>
            <person name="Jade Lu M.Y."/>
            <person name="Nakayashiki H."/>
            <person name="Li W.H."/>
        </authorList>
    </citation>
    <scope>NUCLEOTIDE SEQUENCE [LARGE SCALE GENOMIC DNA]</scope>
    <source>
        <strain evidence="9">MZ5-1-6</strain>
    </source>
</reference>
<dbReference type="PANTHER" id="PTHR33048:SF47">
    <property type="entry name" value="INTEGRAL MEMBRANE PROTEIN-RELATED"/>
    <property type="match status" value="1"/>
</dbReference>
<dbReference type="InterPro" id="IPR049326">
    <property type="entry name" value="Rhodopsin_dom_fungi"/>
</dbReference>
<comment type="similarity">
    <text evidence="5">Belongs to the SAT4 family.</text>
</comment>
<feature type="transmembrane region" description="Helical" evidence="7">
    <location>
        <begin position="229"/>
        <end position="256"/>
    </location>
</feature>
<evidence type="ECO:0000256" key="7">
    <source>
        <dbReference type="SAM" id="Phobius"/>
    </source>
</evidence>
<feature type="region of interest" description="Disordered" evidence="6">
    <location>
        <begin position="332"/>
        <end position="363"/>
    </location>
</feature>
<dbReference type="PANTHER" id="PTHR33048">
    <property type="entry name" value="PTH11-LIKE INTEGRAL MEMBRANE PROTEIN (AFU_ORTHOLOGUE AFUA_5G11245)"/>
    <property type="match status" value="1"/>
</dbReference>
<dbReference type="GO" id="GO:0016020">
    <property type="term" value="C:membrane"/>
    <property type="evidence" value="ECO:0007669"/>
    <property type="project" value="UniProtKB-SubCell"/>
</dbReference>
<evidence type="ECO:0000256" key="4">
    <source>
        <dbReference type="ARBA" id="ARBA00023136"/>
    </source>
</evidence>
<accession>A0A4P7NQW3</accession>